<evidence type="ECO:0000313" key="1">
    <source>
        <dbReference type="EMBL" id="KAF7837803.1"/>
    </source>
</evidence>
<dbReference type="AlphaFoldDB" id="A0A834X3D6"/>
<gene>
    <name evidence="1" type="ORF">G2W53_006285</name>
</gene>
<evidence type="ECO:0000313" key="2">
    <source>
        <dbReference type="Proteomes" id="UP000634136"/>
    </source>
</evidence>
<dbReference type="Proteomes" id="UP000634136">
    <property type="component" value="Unassembled WGS sequence"/>
</dbReference>
<accession>A0A834X3D6</accession>
<comment type="caution">
    <text evidence="1">The sequence shown here is derived from an EMBL/GenBank/DDBJ whole genome shotgun (WGS) entry which is preliminary data.</text>
</comment>
<organism evidence="1 2">
    <name type="scientific">Senna tora</name>
    <dbReference type="NCBI Taxonomy" id="362788"/>
    <lineage>
        <taxon>Eukaryota</taxon>
        <taxon>Viridiplantae</taxon>
        <taxon>Streptophyta</taxon>
        <taxon>Embryophyta</taxon>
        <taxon>Tracheophyta</taxon>
        <taxon>Spermatophyta</taxon>
        <taxon>Magnoliopsida</taxon>
        <taxon>eudicotyledons</taxon>
        <taxon>Gunneridae</taxon>
        <taxon>Pentapetalae</taxon>
        <taxon>rosids</taxon>
        <taxon>fabids</taxon>
        <taxon>Fabales</taxon>
        <taxon>Fabaceae</taxon>
        <taxon>Caesalpinioideae</taxon>
        <taxon>Cassia clade</taxon>
        <taxon>Senna</taxon>
    </lineage>
</organism>
<reference evidence="1" key="1">
    <citation type="submission" date="2020-09" db="EMBL/GenBank/DDBJ databases">
        <title>Genome-Enabled Discovery of Anthraquinone Biosynthesis in Senna tora.</title>
        <authorList>
            <person name="Kang S.-H."/>
            <person name="Pandey R.P."/>
            <person name="Lee C.-M."/>
            <person name="Sim J.-S."/>
            <person name="Jeong J.-T."/>
            <person name="Choi B.-S."/>
            <person name="Jung M."/>
            <person name="Ginzburg D."/>
            <person name="Zhao K."/>
            <person name="Won S.Y."/>
            <person name="Oh T.-J."/>
            <person name="Yu Y."/>
            <person name="Kim N.-H."/>
            <person name="Lee O.R."/>
            <person name="Lee T.-H."/>
            <person name="Bashyal P."/>
            <person name="Kim T.-S."/>
            <person name="Lee W.-H."/>
            <person name="Kawkins C."/>
            <person name="Kim C.-K."/>
            <person name="Kim J.S."/>
            <person name="Ahn B.O."/>
            <person name="Rhee S.Y."/>
            <person name="Sohng J.K."/>
        </authorList>
    </citation>
    <scope>NUCLEOTIDE SEQUENCE</scope>
    <source>
        <tissue evidence="1">Leaf</tissue>
    </source>
</reference>
<dbReference type="EMBL" id="JAAIUW010000003">
    <property type="protein sequence ID" value="KAF7837803.1"/>
    <property type="molecule type" value="Genomic_DNA"/>
</dbReference>
<name>A0A834X3D6_9FABA</name>
<proteinExistence type="predicted"/>
<protein>
    <submittedName>
        <fullName evidence="1">Uncharacterized protein</fullName>
    </submittedName>
</protein>
<sequence>MIRGGSIDEVHGVLQRVREGRIGWCENKRVKRTFWLHTRKHKDKLSGVEEEEEEVGDVGAFIAAKEQASLRILSSSSMNICLHLHSTLQNPLSPLQEPLGAEKALVKKSGGFVEKHDGGFVDDLRSVVVRNATFGDFQYHTQTHHISFYLRGNNFEGRELRDTHK</sequence>
<keyword evidence="2" id="KW-1185">Reference proteome</keyword>